<proteinExistence type="predicted"/>
<comment type="caution">
    <text evidence="1">The sequence shown here is derived from an EMBL/GenBank/DDBJ whole genome shotgun (WGS) entry which is preliminary data.</text>
</comment>
<name>A0A815A2X8_9BILA</name>
<accession>A0A815A2X8</accession>
<evidence type="ECO:0000313" key="2">
    <source>
        <dbReference type="EMBL" id="CAF3707800.1"/>
    </source>
</evidence>
<sequence length="397" mass="44882">MLSRSTTWRRRRRAKDYLNAITPCNVVLANSMDNQSSHFFYQETVISNPTQLDSHDNDKGIFDEQSTYFSTSFKDDIAFVGIDEEKHVFDDVEIDSQAQDENEVEDSEFFNLSAEPSIHEVAAVLSILKIRHKLSNRCLDHFCRLMRLLKTRNVPKSSAHIKRILLSESKVDFIRPSYFCSKCNRMSTNETNCSNANCSEYKGFSEKPPVFVRMPLKPQIQNVLSRFPSIYFRQKSNSTSANSSNISEGIVYKKVLENEEENFISLVMNVDGIEISKSSHSSLWILTFIINELSKPERFQIQNVLVGGIGAGLSKPTRNEMAAYLQPIVSELLSLENECCFKTSDGTHLFLKVFLIAGSMDKPAQALVQNLTEVNGAFGCGKCLIKGMIDLNTSDRS</sequence>
<dbReference type="Pfam" id="PF06869">
    <property type="entry name" value="DUF1258"/>
    <property type="match status" value="1"/>
</dbReference>
<dbReference type="InterPro" id="IPR009667">
    <property type="entry name" value="DUF1258"/>
</dbReference>
<dbReference type="AlphaFoldDB" id="A0A815A2X8"/>
<organism evidence="1 3">
    <name type="scientific">Rotaria sordida</name>
    <dbReference type="NCBI Taxonomy" id="392033"/>
    <lineage>
        <taxon>Eukaryota</taxon>
        <taxon>Metazoa</taxon>
        <taxon>Spiralia</taxon>
        <taxon>Gnathifera</taxon>
        <taxon>Rotifera</taxon>
        <taxon>Eurotatoria</taxon>
        <taxon>Bdelloidea</taxon>
        <taxon>Philodinida</taxon>
        <taxon>Philodinidae</taxon>
        <taxon>Rotaria</taxon>
    </lineage>
</organism>
<dbReference type="Proteomes" id="UP000663836">
    <property type="component" value="Unassembled WGS sequence"/>
</dbReference>
<evidence type="ECO:0000313" key="1">
    <source>
        <dbReference type="EMBL" id="CAF1251115.1"/>
    </source>
</evidence>
<dbReference type="EMBL" id="CAJOBD010000699">
    <property type="protein sequence ID" value="CAF3707800.1"/>
    <property type="molecule type" value="Genomic_DNA"/>
</dbReference>
<evidence type="ECO:0000313" key="3">
    <source>
        <dbReference type="Proteomes" id="UP000663864"/>
    </source>
</evidence>
<gene>
    <name evidence="2" type="ORF">JBS370_LOCUS9940</name>
    <name evidence="1" type="ORF">ZHD862_LOCUS25392</name>
</gene>
<reference evidence="1" key="1">
    <citation type="submission" date="2021-02" db="EMBL/GenBank/DDBJ databases">
        <authorList>
            <person name="Nowell W R."/>
        </authorList>
    </citation>
    <scope>NUCLEOTIDE SEQUENCE</scope>
</reference>
<dbReference type="Proteomes" id="UP000663864">
    <property type="component" value="Unassembled WGS sequence"/>
</dbReference>
<protein>
    <submittedName>
        <fullName evidence="1">Uncharacterized protein</fullName>
    </submittedName>
</protein>
<dbReference type="EMBL" id="CAJNOT010001803">
    <property type="protein sequence ID" value="CAF1251115.1"/>
    <property type="molecule type" value="Genomic_DNA"/>
</dbReference>